<protein>
    <submittedName>
        <fullName evidence="2">DUF3054 domain-containing protein</fullName>
    </submittedName>
</protein>
<evidence type="ECO:0000313" key="2">
    <source>
        <dbReference type="EMBL" id="XDV69590.1"/>
    </source>
</evidence>
<organism evidence="2">
    <name type="scientific">Paenarthrobacter sp. AMU7</name>
    <dbReference type="NCBI Taxonomy" id="3162492"/>
    <lineage>
        <taxon>Bacteria</taxon>
        <taxon>Bacillati</taxon>
        <taxon>Actinomycetota</taxon>
        <taxon>Actinomycetes</taxon>
        <taxon>Micrococcales</taxon>
        <taxon>Micrococcaceae</taxon>
        <taxon>Paenarthrobacter</taxon>
    </lineage>
</organism>
<feature type="transmembrane region" description="Helical" evidence="1">
    <location>
        <begin position="7"/>
        <end position="26"/>
    </location>
</feature>
<feature type="transmembrane region" description="Helical" evidence="1">
    <location>
        <begin position="93"/>
        <end position="119"/>
    </location>
</feature>
<accession>A0AB39YHN6</accession>
<feature type="transmembrane region" description="Helical" evidence="1">
    <location>
        <begin position="38"/>
        <end position="57"/>
    </location>
</feature>
<proteinExistence type="predicted"/>
<keyword evidence="1" id="KW-1133">Transmembrane helix</keyword>
<name>A0AB39YHN6_9MICC</name>
<feature type="transmembrane region" description="Helical" evidence="1">
    <location>
        <begin position="64"/>
        <end position="87"/>
    </location>
</feature>
<sequence>MPSPSRLWIPAAIADVLLILVFAAIGRDAHARGDIVSGAFATAWPFLTGAALAWLAARAWRSPLAVWPTGVLVWISAVLVGMLLRAVTGQTVVLPFVIVALISLGIFLLSYRALAALWLRVSRRRQRRV</sequence>
<dbReference type="RefSeq" id="WP_280622905.1">
    <property type="nucleotide sequence ID" value="NZ_CP165735.1"/>
</dbReference>
<reference evidence="2" key="1">
    <citation type="submission" date="2024-07" db="EMBL/GenBank/DDBJ databases">
        <authorList>
            <person name="Li J."/>
            <person name="Wei H."/>
            <person name="Ma J."/>
        </authorList>
    </citation>
    <scope>NUCLEOTIDE SEQUENCE</scope>
    <source>
        <strain evidence="2">AMU7</strain>
    </source>
</reference>
<dbReference type="Pfam" id="PF11255">
    <property type="entry name" value="DUF3054"/>
    <property type="match status" value="1"/>
</dbReference>
<keyword evidence="1" id="KW-0472">Membrane</keyword>
<keyword evidence="1" id="KW-0812">Transmembrane</keyword>
<gene>
    <name evidence="2" type="ORF">ABQM86_11345</name>
</gene>
<dbReference type="AlphaFoldDB" id="A0AB39YHN6"/>
<dbReference type="EMBL" id="CP165735">
    <property type="protein sequence ID" value="XDV69590.1"/>
    <property type="molecule type" value="Genomic_DNA"/>
</dbReference>
<dbReference type="InterPro" id="IPR021414">
    <property type="entry name" value="DUF3054"/>
</dbReference>
<evidence type="ECO:0000256" key="1">
    <source>
        <dbReference type="SAM" id="Phobius"/>
    </source>
</evidence>